<dbReference type="Gene3D" id="3.40.1410.10">
    <property type="entry name" value="Chorismate lyase-like"/>
    <property type="match status" value="1"/>
</dbReference>
<evidence type="ECO:0000256" key="3">
    <source>
        <dbReference type="ARBA" id="ARBA00023163"/>
    </source>
</evidence>
<dbReference type="EMBL" id="JABEQP010000005">
    <property type="protein sequence ID" value="MBB2197732.1"/>
    <property type="molecule type" value="Genomic_DNA"/>
</dbReference>
<dbReference type="InterPro" id="IPR011663">
    <property type="entry name" value="UTRA"/>
</dbReference>
<dbReference type="SUPFAM" id="SSF46785">
    <property type="entry name" value="Winged helix' DNA-binding domain"/>
    <property type="match status" value="1"/>
</dbReference>
<feature type="domain" description="HTH gntR-type" evidence="4">
    <location>
        <begin position="12"/>
        <end position="80"/>
    </location>
</feature>
<dbReference type="InterPro" id="IPR036388">
    <property type="entry name" value="WH-like_DNA-bd_sf"/>
</dbReference>
<proteinExistence type="predicted"/>
<dbReference type="AlphaFoldDB" id="A0A7W4K053"/>
<dbReference type="InterPro" id="IPR050679">
    <property type="entry name" value="Bact_HTH_transcr_reg"/>
</dbReference>
<organism evidence="5 6">
    <name type="scientific">Gluconacetobacter dulcium</name>
    <dbReference type="NCBI Taxonomy" id="2729096"/>
    <lineage>
        <taxon>Bacteria</taxon>
        <taxon>Pseudomonadati</taxon>
        <taxon>Pseudomonadota</taxon>
        <taxon>Alphaproteobacteria</taxon>
        <taxon>Acetobacterales</taxon>
        <taxon>Acetobacteraceae</taxon>
        <taxon>Gluconacetobacter</taxon>
    </lineage>
</organism>
<dbReference type="PROSITE" id="PS50949">
    <property type="entry name" value="HTH_GNTR"/>
    <property type="match status" value="1"/>
</dbReference>
<dbReference type="SMART" id="SM00866">
    <property type="entry name" value="UTRA"/>
    <property type="match status" value="1"/>
</dbReference>
<evidence type="ECO:0000256" key="2">
    <source>
        <dbReference type="ARBA" id="ARBA00023125"/>
    </source>
</evidence>
<dbReference type="CDD" id="cd07377">
    <property type="entry name" value="WHTH_GntR"/>
    <property type="match status" value="1"/>
</dbReference>
<dbReference type="GO" id="GO:0045892">
    <property type="term" value="P:negative regulation of DNA-templated transcription"/>
    <property type="evidence" value="ECO:0007669"/>
    <property type="project" value="TreeGrafter"/>
</dbReference>
<sequence length="245" mass="27333">MSPSGSENDNVEPHYLRLRNQVADEIEAGILASGARLPSERKFQELTGSARGTIREALSQLEAEGLIYRKDRSGWYVSPKPVTYDPTRWSGFMTYVAEQGRVPATETLQVKTEKQPPAVLDIFGKGVRNPLYRVERRRSIDERPVLVEEITINPALAPGLARHNLNGSLSSVLREVYGLAVTRNHVEMRACALVRHTAECLGVKSGTPGLLVIRTSYDARGRVIEYDQEYWCANAIRIEVDLTVA</sequence>
<dbReference type="GO" id="GO:0003677">
    <property type="term" value="F:DNA binding"/>
    <property type="evidence" value="ECO:0007669"/>
    <property type="project" value="UniProtKB-KW"/>
</dbReference>
<dbReference type="InterPro" id="IPR000524">
    <property type="entry name" value="Tscrpt_reg_HTH_GntR"/>
</dbReference>
<dbReference type="Pfam" id="PF00392">
    <property type="entry name" value="GntR"/>
    <property type="match status" value="1"/>
</dbReference>
<dbReference type="SUPFAM" id="SSF64288">
    <property type="entry name" value="Chorismate lyase-like"/>
    <property type="match status" value="1"/>
</dbReference>
<accession>A0A7W4K053</accession>
<dbReference type="InterPro" id="IPR036390">
    <property type="entry name" value="WH_DNA-bd_sf"/>
</dbReference>
<dbReference type="SMART" id="SM00345">
    <property type="entry name" value="HTH_GNTR"/>
    <property type="match status" value="1"/>
</dbReference>
<dbReference type="Gene3D" id="1.10.10.10">
    <property type="entry name" value="Winged helix-like DNA-binding domain superfamily/Winged helix DNA-binding domain"/>
    <property type="match status" value="1"/>
</dbReference>
<keyword evidence="1" id="KW-0805">Transcription regulation</keyword>
<comment type="caution">
    <text evidence="5">The sequence shown here is derived from an EMBL/GenBank/DDBJ whole genome shotgun (WGS) entry which is preliminary data.</text>
</comment>
<dbReference type="InterPro" id="IPR028978">
    <property type="entry name" value="Chorismate_lyase_/UTRA_dom_sf"/>
</dbReference>
<keyword evidence="3" id="KW-0804">Transcription</keyword>
<dbReference type="Proteomes" id="UP000530320">
    <property type="component" value="Unassembled WGS sequence"/>
</dbReference>
<dbReference type="Pfam" id="PF07702">
    <property type="entry name" value="UTRA"/>
    <property type="match status" value="1"/>
</dbReference>
<name>A0A7W4K053_9PROT</name>
<gene>
    <name evidence="5" type="ORF">HLH44_09735</name>
</gene>
<keyword evidence="2" id="KW-0238">DNA-binding</keyword>
<dbReference type="PRINTS" id="PR00035">
    <property type="entry name" value="HTHGNTR"/>
</dbReference>
<evidence type="ECO:0000259" key="4">
    <source>
        <dbReference type="PROSITE" id="PS50949"/>
    </source>
</evidence>
<dbReference type="GO" id="GO:0003700">
    <property type="term" value="F:DNA-binding transcription factor activity"/>
    <property type="evidence" value="ECO:0007669"/>
    <property type="project" value="InterPro"/>
</dbReference>
<evidence type="ECO:0000256" key="1">
    <source>
        <dbReference type="ARBA" id="ARBA00023015"/>
    </source>
</evidence>
<evidence type="ECO:0000313" key="5">
    <source>
        <dbReference type="EMBL" id="MBB2197732.1"/>
    </source>
</evidence>
<protein>
    <submittedName>
        <fullName evidence="5">UTRA domain-containing protein</fullName>
    </submittedName>
</protein>
<evidence type="ECO:0000313" key="6">
    <source>
        <dbReference type="Proteomes" id="UP000530320"/>
    </source>
</evidence>
<reference evidence="5 6" key="1">
    <citation type="submission" date="2020-04" db="EMBL/GenBank/DDBJ databases">
        <title>Description of novel Gluconacetobacter.</title>
        <authorList>
            <person name="Sombolestani A."/>
        </authorList>
    </citation>
    <scope>NUCLEOTIDE SEQUENCE [LARGE SCALE GENOMIC DNA]</scope>
    <source>
        <strain evidence="5 6">LMG 22058</strain>
    </source>
</reference>
<dbReference type="PANTHER" id="PTHR44846">
    <property type="entry name" value="MANNOSYL-D-GLYCERATE TRANSPORT/METABOLISM SYSTEM REPRESSOR MNGR-RELATED"/>
    <property type="match status" value="1"/>
</dbReference>
<dbReference type="PANTHER" id="PTHR44846:SF1">
    <property type="entry name" value="MANNOSYL-D-GLYCERATE TRANSPORT_METABOLISM SYSTEM REPRESSOR MNGR-RELATED"/>
    <property type="match status" value="1"/>
</dbReference>